<proteinExistence type="inferred from homology"/>
<gene>
    <name evidence="7" type="ORF">SAMN05216187_103237</name>
</gene>
<dbReference type="Proteomes" id="UP000242700">
    <property type="component" value="Unassembled WGS sequence"/>
</dbReference>
<dbReference type="Gene3D" id="1.10.10.10">
    <property type="entry name" value="Winged helix-like DNA-binding domain superfamily/Winged helix DNA-binding domain"/>
    <property type="match status" value="1"/>
</dbReference>
<dbReference type="AlphaFoldDB" id="A0A1G8XQN2"/>
<evidence type="ECO:0000256" key="1">
    <source>
        <dbReference type="ARBA" id="ARBA00009437"/>
    </source>
</evidence>
<dbReference type="InterPro" id="IPR036390">
    <property type="entry name" value="WH_DNA-bd_sf"/>
</dbReference>
<keyword evidence="4" id="KW-0804">Transcription</keyword>
<dbReference type="PRINTS" id="PR00039">
    <property type="entry name" value="HTHLYSR"/>
</dbReference>
<dbReference type="Pfam" id="PF03466">
    <property type="entry name" value="LysR_substrate"/>
    <property type="match status" value="1"/>
</dbReference>
<protein>
    <submittedName>
        <fullName evidence="7">DNA-binding transcriptional regulator, LysR family</fullName>
    </submittedName>
</protein>
<organism evidence="7 8">
    <name type="scientific">Jeotgalicoccus aerolatus</name>
    <dbReference type="NCBI Taxonomy" id="709510"/>
    <lineage>
        <taxon>Bacteria</taxon>
        <taxon>Bacillati</taxon>
        <taxon>Bacillota</taxon>
        <taxon>Bacilli</taxon>
        <taxon>Bacillales</taxon>
        <taxon>Staphylococcaceae</taxon>
        <taxon>Jeotgalicoccus</taxon>
    </lineage>
</organism>
<dbReference type="InterPro" id="IPR005119">
    <property type="entry name" value="LysR_subst-bd"/>
</dbReference>
<evidence type="ECO:0000259" key="6">
    <source>
        <dbReference type="PROSITE" id="PS50931"/>
    </source>
</evidence>
<keyword evidence="5" id="KW-0175">Coiled coil</keyword>
<dbReference type="InterPro" id="IPR000847">
    <property type="entry name" value="LysR_HTH_N"/>
</dbReference>
<evidence type="ECO:0000256" key="4">
    <source>
        <dbReference type="ARBA" id="ARBA00023163"/>
    </source>
</evidence>
<accession>A0A1G8XQN2</accession>
<dbReference type="InterPro" id="IPR036388">
    <property type="entry name" value="WH-like_DNA-bd_sf"/>
</dbReference>
<dbReference type="SUPFAM" id="SSF46785">
    <property type="entry name" value="Winged helix' DNA-binding domain"/>
    <property type="match status" value="1"/>
</dbReference>
<dbReference type="STRING" id="586411.SAMN05216187_103237"/>
<evidence type="ECO:0000313" key="7">
    <source>
        <dbReference type="EMBL" id="SDJ92504.1"/>
    </source>
</evidence>
<reference evidence="8" key="1">
    <citation type="submission" date="2016-10" db="EMBL/GenBank/DDBJ databases">
        <authorList>
            <person name="Varghese N."/>
            <person name="Submissions S."/>
        </authorList>
    </citation>
    <scope>NUCLEOTIDE SEQUENCE [LARGE SCALE GENOMIC DNA]</scope>
    <source>
        <strain evidence="8">CGMCC 1.8911</strain>
    </source>
</reference>
<evidence type="ECO:0000256" key="3">
    <source>
        <dbReference type="ARBA" id="ARBA00023125"/>
    </source>
</evidence>
<name>A0A1G8XQN2_9STAP</name>
<dbReference type="Gene3D" id="3.40.190.290">
    <property type="match status" value="1"/>
</dbReference>
<sequence>MKRLDEKDWKLLVNLYAEKNITKTAKKLYISQPSLTYRVKQLEKEFGITLLHRGNKGITFTSEGEYLVKYAEKMLSELRQAEDALANMNNQLQGRLRLGSSSNFAHYELPSILEGFIYLYPDIDVQLKTGWSTDILELLQSESIHVAFIRGDIKWSGEKMLLSEERMSIVSKHEINLGDLPQLNYIKYDTDQHLKTTLDNWWIKTFDVPAHVSMEVDRIETCKEMVKKGLGFSVMPNMSLRGEDDLYTKEIKIDGQPVTRQSWLLYKSDMIDLKIVESLSHFVKQYYNLDS</sequence>
<evidence type="ECO:0000256" key="5">
    <source>
        <dbReference type="SAM" id="Coils"/>
    </source>
</evidence>
<dbReference type="PROSITE" id="PS50931">
    <property type="entry name" value="HTH_LYSR"/>
    <property type="match status" value="1"/>
</dbReference>
<comment type="similarity">
    <text evidence="1">Belongs to the LysR transcriptional regulatory family.</text>
</comment>
<dbReference type="PANTHER" id="PTHR30126:SF78">
    <property type="entry name" value="HTH LYSR-TYPE DOMAIN-CONTAINING PROTEIN"/>
    <property type="match status" value="1"/>
</dbReference>
<feature type="coiled-coil region" evidence="5">
    <location>
        <begin position="71"/>
        <end position="98"/>
    </location>
</feature>
<dbReference type="EMBL" id="FNFI01000003">
    <property type="protein sequence ID" value="SDJ92504.1"/>
    <property type="molecule type" value="Genomic_DNA"/>
</dbReference>
<dbReference type="GO" id="GO:0000976">
    <property type="term" value="F:transcription cis-regulatory region binding"/>
    <property type="evidence" value="ECO:0007669"/>
    <property type="project" value="TreeGrafter"/>
</dbReference>
<dbReference type="SUPFAM" id="SSF53850">
    <property type="entry name" value="Periplasmic binding protein-like II"/>
    <property type="match status" value="1"/>
</dbReference>
<dbReference type="Pfam" id="PF00126">
    <property type="entry name" value="HTH_1"/>
    <property type="match status" value="1"/>
</dbReference>
<dbReference type="GO" id="GO:0003700">
    <property type="term" value="F:DNA-binding transcription factor activity"/>
    <property type="evidence" value="ECO:0007669"/>
    <property type="project" value="InterPro"/>
</dbReference>
<evidence type="ECO:0000256" key="2">
    <source>
        <dbReference type="ARBA" id="ARBA00023015"/>
    </source>
</evidence>
<keyword evidence="2" id="KW-0805">Transcription regulation</keyword>
<keyword evidence="3 7" id="KW-0238">DNA-binding</keyword>
<evidence type="ECO:0000313" key="8">
    <source>
        <dbReference type="Proteomes" id="UP000242700"/>
    </source>
</evidence>
<dbReference type="CDD" id="cd05466">
    <property type="entry name" value="PBP2_LTTR_substrate"/>
    <property type="match status" value="1"/>
</dbReference>
<dbReference type="PANTHER" id="PTHR30126">
    <property type="entry name" value="HTH-TYPE TRANSCRIPTIONAL REGULATOR"/>
    <property type="match status" value="1"/>
</dbReference>
<feature type="domain" description="HTH lysR-type" evidence="6">
    <location>
        <begin position="4"/>
        <end position="61"/>
    </location>
</feature>